<dbReference type="InterPro" id="IPR036396">
    <property type="entry name" value="Cyt_P450_sf"/>
</dbReference>
<keyword evidence="7 9" id="KW-0503">Monooxygenase</keyword>
<protein>
    <submittedName>
        <fullName evidence="9">High nitrogen upregulated cytochrome P450 monooxygenase 2</fullName>
    </submittedName>
</protein>
<keyword evidence="10" id="KW-1185">Reference proteome</keyword>
<dbReference type="PANTHER" id="PTHR24305">
    <property type="entry name" value="CYTOCHROME P450"/>
    <property type="match status" value="1"/>
</dbReference>
<organism evidence="9 10">
    <name type="scientific">Dichomitus squalens</name>
    <dbReference type="NCBI Taxonomy" id="114155"/>
    <lineage>
        <taxon>Eukaryota</taxon>
        <taxon>Fungi</taxon>
        <taxon>Dikarya</taxon>
        <taxon>Basidiomycota</taxon>
        <taxon>Agaricomycotina</taxon>
        <taxon>Agaricomycetes</taxon>
        <taxon>Polyporales</taxon>
        <taxon>Polyporaceae</taxon>
        <taxon>Dichomitus</taxon>
    </lineage>
</organism>
<keyword evidence="5" id="KW-0560">Oxidoreductase</keyword>
<dbReference type="STRING" id="114155.A0A4Q9PKE3"/>
<sequence length="591" mass="66868">MVLLLSRSLWETLGPSLCLSALLAHQIFRRCEMFSLLLHSSLVFLPPAMATSYTIFAPSDELGVFSTMVFSYVVYLGMLSTSVIFYRFSPFHPLHRYPGPFWCRTSMFWHAVRITAGQQMRYLRVLHERYGDIVRIGPNMISVRDVSLIGPVLGASGIPKSAFYKGTVLSEETVHIAGIQNIEEHSHRRRAWTRGLAPTALRHYENIAATRIRQLVDVLEVQKGVVVLGDWFNYLAFDFMSDMAYVSTSSVILIQLYWHACSFNGGSELMQEGDHDNIWALLEKGIVAGLFMGQVPWLGIYLGYIPGATGPINTLLDYGREQSMKRVAQGSITRDLFYYLNNEDLPQKEPPPFFQLLNDGIVAIIAGADTTSSALTSIFYCLLRYPSTYAALQDEVDRVYPLGENVYDMKRHHDLHYLTAVIHEALRLFPPVPTNSSRQGPHHSKPLVFGSVVLPPGTIIHISPYVLHRDPRNFVFPDTFWPERWLIASGQLTIESARLPQGLAPPPGHHGTPDFQFVHNETAFIPFSVGPMNCPGKGLAMQQMRTVVCALVQKFWFRLQAGWDPRGYEENFKDYLTANRPELPVELEPRF</sequence>
<evidence type="ECO:0000313" key="9">
    <source>
        <dbReference type="EMBL" id="TBU54584.1"/>
    </source>
</evidence>
<evidence type="ECO:0000256" key="2">
    <source>
        <dbReference type="ARBA" id="ARBA00005179"/>
    </source>
</evidence>
<dbReference type="InterPro" id="IPR002401">
    <property type="entry name" value="Cyt_P450_E_grp-I"/>
</dbReference>
<evidence type="ECO:0000256" key="6">
    <source>
        <dbReference type="ARBA" id="ARBA00023004"/>
    </source>
</evidence>
<dbReference type="PANTHER" id="PTHR24305:SF187">
    <property type="entry name" value="P450, PUTATIVE (EUROFUNG)-RELATED"/>
    <property type="match status" value="1"/>
</dbReference>
<comment type="pathway">
    <text evidence="2">Secondary metabolite biosynthesis.</text>
</comment>
<comment type="cofactor">
    <cofactor evidence="1 8">
        <name>heme</name>
        <dbReference type="ChEBI" id="CHEBI:30413"/>
    </cofactor>
</comment>
<accession>A0A4Q9PKE3</accession>
<evidence type="ECO:0000256" key="5">
    <source>
        <dbReference type="ARBA" id="ARBA00023002"/>
    </source>
</evidence>
<evidence type="ECO:0000256" key="1">
    <source>
        <dbReference type="ARBA" id="ARBA00001971"/>
    </source>
</evidence>
<evidence type="ECO:0000256" key="7">
    <source>
        <dbReference type="ARBA" id="ARBA00023033"/>
    </source>
</evidence>
<dbReference type="InterPro" id="IPR050121">
    <property type="entry name" value="Cytochrome_P450_monoxygenase"/>
</dbReference>
<dbReference type="GO" id="GO:0005506">
    <property type="term" value="F:iron ion binding"/>
    <property type="evidence" value="ECO:0007669"/>
    <property type="project" value="InterPro"/>
</dbReference>
<evidence type="ECO:0000256" key="8">
    <source>
        <dbReference type="PIRSR" id="PIRSR602401-1"/>
    </source>
</evidence>
<dbReference type="PRINTS" id="PR00463">
    <property type="entry name" value="EP450I"/>
</dbReference>
<name>A0A4Q9PKE3_9APHY</name>
<dbReference type="Pfam" id="PF00067">
    <property type="entry name" value="p450"/>
    <property type="match status" value="1"/>
</dbReference>
<evidence type="ECO:0000256" key="3">
    <source>
        <dbReference type="ARBA" id="ARBA00010617"/>
    </source>
</evidence>
<dbReference type="Proteomes" id="UP000292082">
    <property type="component" value="Unassembled WGS sequence"/>
</dbReference>
<dbReference type="InterPro" id="IPR001128">
    <property type="entry name" value="Cyt_P450"/>
</dbReference>
<keyword evidence="8" id="KW-0349">Heme</keyword>
<dbReference type="EMBL" id="ML145185">
    <property type="protein sequence ID" value="TBU54584.1"/>
    <property type="molecule type" value="Genomic_DNA"/>
</dbReference>
<reference evidence="9 10" key="1">
    <citation type="submission" date="2019-01" db="EMBL/GenBank/DDBJ databases">
        <title>Draft genome sequences of three monokaryotic isolates of the white-rot basidiomycete fungus Dichomitus squalens.</title>
        <authorList>
            <consortium name="DOE Joint Genome Institute"/>
            <person name="Lopez S.C."/>
            <person name="Andreopoulos B."/>
            <person name="Pangilinan J."/>
            <person name="Lipzen A."/>
            <person name="Riley R."/>
            <person name="Ahrendt S."/>
            <person name="Ng V."/>
            <person name="Barry K."/>
            <person name="Daum C."/>
            <person name="Grigoriev I.V."/>
            <person name="Hilden K.S."/>
            <person name="Makela M.R."/>
            <person name="de Vries R.P."/>
        </authorList>
    </citation>
    <scope>NUCLEOTIDE SEQUENCE [LARGE SCALE GENOMIC DNA]</scope>
    <source>
        <strain evidence="9 10">CBS 464.89</strain>
    </source>
</reference>
<dbReference type="PRINTS" id="PR00385">
    <property type="entry name" value="P450"/>
</dbReference>
<dbReference type="SUPFAM" id="SSF48264">
    <property type="entry name" value="Cytochrome P450"/>
    <property type="match status" value="1"/>
</dbReference>
<dbReference type="GO" id="GO:0016705">
    <property type="term" value="F:oxidoreductase activity, acting on paired donors, with incorporation or reduction of molecular oxygen"/>
    <property type="evidence" value="ECO:0007669"/>
    <property type="project" value="InterPro"/>
</dbReference>
<keyword evidence="6 8" id="KW-0408">Iron</keyword>
<dbReference type="GO" id="GO:0004497">
    <property type="term" value="F:monooxygenase activity"/>
    <property type="evidence" value="ECO:0007669"/>
    <property type="project" value="UniProtKB-KW"/>
</dbReference>
<dbReference type="Gene3D" id="1.10.630.10">
    <property type="entry name" value="Cytochrome P450"/>
    <property type="match status" value="1"/>
</dbReference>
<dbReference type="GO" id="GO:0020037">
    <property type="term" value="F:heme binding"/>
    <property type="evidence" value="ECO:0007669"/>
    <property type="project" value="InterPro"/>
</dbReference>
<proteinExistence type="inferred from homology"/>
<keyword evidence="4 8" id="KW-0479">Metal-binding</keyword>
<evidence type="ECO:0000313" key="10">
    <source>
        <dbReference type="Proteomes" id="UP000292082"/>
    </source>
</evidence>
<dbReference type="AlphaFoldDB" id="A0A4Q9PKE3"/>
<gene>
    <name evidence="9" type="ORF">BD310DRAFT_827640</name>
</gene>
<evidence type="ECO:0000256" key="4">
    <source>
        <dbReference type="ARBA" id="ARBA00022723"/>
    </source>
</evidence>
<feature type="binding site" description="axial binding residue" evidence="8">
    <location>
        <position position="534"/>
    </location>
    <ligand>
        <name>heme</name>
        <dbReference type="ChEBI" id="CHEBI:30413"/>
    </ligand>
    <ligandPart>
        <name>Fe</name>
        <dbReference type="ChEBI" id="CHEBI:18248"/>
    </ligandPart>
</feature>
<comment type="similarity">
    <text evidence="3">Belongs to the cytochrome P450 family.</text>
</comment>